<keyword evidence="1" id="KW-1185">Reference proteome</keyword>
<accession>A0A183CRB9</accession>
<evidence type="ECO:0000313" key="1">
    <source>
        <dbReference type="Proteomes" id="UP000050741"/>
    </source>
</evidence>
<protein>
    <submittedName>
        <fullName evidence="2">Uncharacterized protein</fullName>
    </submittedName>
</protein>
<dbReference type="WBParaSite" id="GPLIN_001542700">
    <property type="protein sequence ID" value="GPLIN_001542700"/>
    <property type="gene ID" value="GPLIN_001542700"/>
</dbReference>
<sequence>MSKVFEHRNNIALCHIWEMIQNAFGPWSSSGTKQSLFVNN</sequence>
<dbReference type="AlphaFoldDB" id="A0A183CRB9"/>
<reference evidence="2" key="2">
    <citation type="submission" date="2016-06" db="UniProtKB">
        <authorList>
            <consortium name="WormBaseParasite"/>
        </authorList>
    </citation>
    <scope>IDENTIFICATION</scope>
</reference>
<organism evidence="1 2">
    <name type="scientific">Globodera pallida</name>
    <name type="common">Potato cyst nematode worm</name>
    <name type="synonym">Heterodera pallida</name>
    <dbReference type="NCBI Taxonomy" id="36090"/>
    <lineage>
        <taxon>Eukaryota</taxon>
        <taxon>Metazoa</taxon>
        <taxon>Ecdysozoa</taxon>
        <taxon>Nematoda</taxon>
        <taxon>Chromadorea</taxon>
        <taxon>Rhabditida</taxon>
        <taxon>Tylenchina</taxon>
        <taxon>Tylenchomorpha</taxon>
        <taxon>Tylenchoidea</taxon>
        <taxon>Heteroderidae</taxon>
        <taxon>Heteroderinae</taxon>
        <taxon>Globodera</taxon>
    </lineage>
</organism>
<evidence type="ECO:0000313" key="2">
    <source>
        <dbReference type="WBParaSite" id="GPLIN_001542700"/>
    </source>
</evidence>
<proteinExistence type="predicted"/>
<dbReference type="Proteomes" id="UP000050741">
    <property type="component" value="Unassembled WGS sequence"/>
</dbReference>
<reference evidence="1" key="1">
    <citation type="submission" date="2014-05" db="EMBL/GenBank/DDBJ databases">
        <title>The genome and life-stage specific transcriptomes of Globodera pallida elucidate key aspects of plant parasitism by a cyst nematode.</title>
        <authorList>
            <person name="Cotton J.A."/>
            <person name="Lilley C.J."/>
            <person name="Jones L.M."/>
            <person name="Kikuchi T."/>
            <person name="Reid A.J."/>
            <person name="Thorpe P."/>
            <person name="Tsai I.J."/>
            <person name="Beasley H."/>
            <person name="Blok V."/>
            <person name="Cock P.J.A."/>
            <person name="Van den Akker S.E."/>
            <person name="Holroyd N."/>
            <person name="Hunt M."/>
            <person name="Mantelin S."/>
            <person name="Naghra H."/>
            <person name="Pain A."/>
            <person name="Palomares-Rius J.E."/>
            <person name="Zarowiecki M."/>
            <person name="Berriman M."/>
            <person name="Jones J.T."/>
            <person name="Urwin P.E."/>
        </authorList>
    </citation>
    <scope>NUCLEOTIDE SEQUENCE [LARGE SCALE GENOMIC DNA]</scope>
    <source>
        <strain evidence="1">Lindley</strain>
    </source>
</reference>
<name>A0A183CRB9_GLOPA</name>